<feature type="domain" description="Protein kinase" evidence="9">
    <location>
        <begin position="3"/>
        <end position="94"/>
    </location>
</feature>
<dbReference type="Proteomes" id="UP000554482">
    <property type="component" value="Unassembled WGS sequence"/>
</dbReference>
<dbReference type="InterPro" id="IPR045874">
    <property type="entry name" value="LRK10/LRL21-25-like"/>
</dbReference>
<dbReference type="InterPro" id="IPR000719">
    <property type="entry name" value="Prot_kinase_dom"/>
</dbReference>
<keyword evidence="11" id="KW-1185">Reference proteome</keyword>
<dbReference type="GO" id="GO:0016020">
    <property type="term" value="C:membrane"/>
    <property type="evidence" value="ECO:0007669"/>
    <property type="project" value="UniProtKB-SubCell"/>
</dbReference>
<feature type="binding site" evidence="8">
    <location>
        <position position="32"/>
    </location>
    <ligand>
        <name>ATP</name>
        <dbReference type="ChEBI" id="CHEBI:30616"/>
    </ligand>
</feature>
<keyword evidence="3" id="KW-0812">Transmembrane</keyword>
<evidence type="ECO:0000256" key="4">
    <source>
        <dbReference type="ARBA" id="ARBA00022729"/>
    </source>
</evidence>
<reference evidence="10 11" key="1">
    <citation type="submission" date="2020-06" db="EMBL/GenBank/DDBJ databases">
        <title>Transcriptomic and genomic resources for Thalictrum thalictroides and T. hernandezii: Facilitating candidate gene discovery in an emerging model plant lineage.</title>
        <authorList>
            <person name="Arias T."/>
            <person name="Riano-Pachon D.M."/>
            <person name="Di Stilio V.S."/>
        </authorList>
    </citation>
    <scope>NUCLEOTIDE SEQUENCE [LARGE SCALE GENOMIC DNA]</scope>
    <source>
        <strain evidence="11">cv. WT478/WT964</strain>
        <tissue evidence="10">Leaves</tissue>
    </source>
</reference>
<comment type="subcellular location">
    <subcellularLocation>
        <location evidence="1">Membrane</location>
        <topology evidence="1">Single-pass type I membrane protein</topology>
    </subcellularLocation>
</comment>
<evidence type="ECO:0000256" key="8">
    <source>
        <dbReference type="PROSITE-ProRule" id="PRU10141"/>
    </source>
</evidence>
<dbReference type="Gene3D" id="3.30.200.20">
    <property type="entry name" value="Phosphorylase Kinase, domain 1"/>
    <property type="match status" value="1"/>
</dbReference>
<protein>
    <submittedName>
        <fullName evidence="10">Kinase-like protein</fullName>
    </submittedName>
</protein>
<keyword evidence="4" id="KW-0732">Signal</keyword>
<evidence type="ECO:0000256" key="3">
    <source>
        <dbReference type="ARBA" id="ARBA00022692"/>
    </source>
</evidence>
<keyword evidence="6" id="KW-0472">Membrane</keyword>
<evidence type="ECO:0000256" key="6">
    <source>
        <dbReference type="ARBA" id="ARBA00023136"/>
    </source>
</evidence>
<dbReference type="Pfam" id="PF07714">
    <property type="entry name" value="PK_Tyr_Ser-Thr"/>
    <property type="match status" value="1"/>
</dbReference>
<dbReference type="InterPro" id="IPR011009">
    <property type="entry name" value="Kinase-like_dom_sf"/>
</dbReference>
<evidence type="ECO:0000256" key="7">
    <source>
        <dbReference type="ARBA" id="ARBA00023180"/>
    </source>
</evidence>
<name>A0A7J6WEL9_THATH</name>
<evidence type="ECO:0000313" key="10">
    <source>
        <dbReference type="EMBL" id="KAF5195070.1"/>
    </source>
</evidence>
<proteinExistence type="predicted"/>
<dbReference type="PROSITE" id="PS00107">
    <property type="entry name" value="PROTEIN_KINASE_ATP"/>
    <property type="match status" value="1"/>
</dbReference>
<dbReference type="InterPro" id="IPR001245">
    <property type="entry name" value="Ser-Thr/Tyr_kinase_cat_dom"/>
</dbReference>
<evidence type="ECO:0000256" key="2">
    <source>
        <dbReference type="ARBA" id="ARBA00022527"/>
    </source>
</evidence>
<evidence type="ECO:0000256" key="5">
    <source>
        <dbReference type="ARBA" id="ARBA00022989"/>
    </source>
</evidence>
<dbReference type="OrthoDB" id="544400at2759"/>
<dbReference type="SUPFAM" id="SSF56112">
    <property type="entry name" value="Protein kinase-like (PK-like)"/>
    <property type="match status" value="1"/>
</dbReference>
<accession>A0A7J6WEL9</accession>
<keyword evidence="10" id="KW-0418">Kinase</keyword>
<dbReference type="GO" id="GO:0004674">
    <property type="term" value="F:protein serine/threonine kinase activity"/>
    <property type="evidence" value="ECO:0007669"/>
    <property type="project" value="UniProtKB-KW"/>
</dbReference>
<dbReference type="EMBL" id="JABWDY010017866">
    <property type="protein sequence ID" value="KAF5195070.1"/>
    <property type="molecule type" value="Genomic_DNA"/>
</dbReference>
<comment type="caution">
    <text evidence="10">The sequence shown here is derived from an EMBL/GenBank/DDBJ whole genome shotgun (WGS) entry which is preliminary data.</text>
</comment>
<keyword evidence="5" id="KW-1133">Transmembrane helix</keyword>
<keyword evidence="2" id="KW-0723">Serine/threonine-protein kinase</keyword>
<dbReference type="GO" id="GO:0005524">
    <property type="term" value="F:ATP binding"/>
    <property type="evidence" value="ECO:0007669"/>
    <property type="project" value="UniProtKB-UniRule"/>
</dbReference>
<keyword evidence="8" id="KW-0547">Nucleotide-binding</keyword>
<keyword evidence="10" id="KW-0808">Transferase</keyword>
<sequence length="94" mass="10454">MINSFKEALGQGGYGSLYKGELKHDGYFVAVKMMNESNLNVGDFINDLATIGKTNHVNVVSFLGFCTEGTKRALVYEFMPNGSLESFIYNDPMR</sequence>
<dbReference type="InterPro" id="IPR017441">
    <property type="entry name" value="Protein_kinase_ATP_BS"/>
</dbReference>
<keyword evidence="8" id="KW-0067">ATP-binding</keyword>
<dbReference type="PROSITE" id="PS50011">
    <property type="entry name" value="PROTEIN_KINASE_DOM"/>
    <property type="match status" value="1"/>
</dbReference>
<evidence type="ECO:0000259" key="9">
    <source>
        <dbReference type="PROSITE" id="PS50011"/>
    </source>
</evidence>
<evidence type="ECO:0000256" key="1">
    <source>
        <dbReference type="ARBA" id="ARBA00004479"/>
    </source>
</evidence>
<keyword evidence="7" id="KW-0325">Glycoprotein</keyword>
<dbReference type="PANTHER" id="PTHR27009">
    <property type="entry name" value="RUST RESISTANCE KINASE LR10-RELATED"/>
    <property type="match status" value="1"/>
</dbReference>
<dbReference type="AlphaFoldDB" id="A0A7J6WEL9"/>
<gene>
    <name evidence="10" type="ORF">FRX31_015343</name>
</gene>
<evidence type="ECO:0000313" key="11">
    <source>
        <dbReference type="Proteomes" id="UP000554482"/>
    </source>
</evidence>
<organism evidence="10 11">
    <name type="scientific">Thalictrum thalictroides</name>
    <name type="common">Rue-anemone</name>
    <name type="synonym">Anemone thalictroides</name>
    <dbReference type="NCBI Taxonomy" id="46969"/>
    <lineage>
        <taxon>Eukaryota</taxon>
        <taxon>Viridiplantae</taxon>
        <taxon>Streptophyta</taxon>
        <taxon>Embryophyta</taxon>
        <taxon>Tracheophyta</taxon>
        <taxon>Spermatophyta</taxon>
        <taxon>Magnoliopsida</taxon>
        <taxon>Ranunculales</taxon>
        <taxon>Ranunculaceae</taxon>
        <taxon>Thalictroideae</taxon>
        <taxon>Thalictrum</taxon>
    </lineage>
</organism>